<dbReference type="EMBL" id="UOEA01000043">
    <property type="protein sequence ID" value="VAV83610.1"/>
    <property type="molecule type" value="Genomic_DNA"/>
</dbReference>
<organism evidence="1">
    <name type="scientific">hydrothermal vent metagenome</name>
    <dbReference type="NCBI Taxonomy" id="652676"/>
    <lineage>
        <taxon>unclassified sequences</taxon>
        <taxon>metagenomes</taxon>
        <taxon>ecological metagenomes</taxon>
    </lineage>
</organism>
<reference evidence="1" key="1">
    <citation type="submission" date="2018-06" db="EMBL/GenBank/DDBJ databases">
        <authorList>
            <person name="Zhirakovskaya E."/>
        </authorList>
    </citation>
    <scope>NUCLEOTIDE SEQUENCE</scope>
</reference>
<name>A0A3B0QQ40_9ZZZZ</name>
<accession>A0A3B0QQ40</accession>
<proteinExistence type="predicted"/>
<protein>
    <submittedName>
        <fullName evidence="1">Uncharacterized protein</fullName>
    </submittedName>
</protein>
<sequence length="104" mass="12057">MVLNVDIMNMEKLKDAKDDFMKKYPGGFKHPVIVEIGKKHKMDKMVQLTQESFEKERFGDTDDILNSMVKVISKSSMVSVFEKPRFRDSIKQMPADRTLPSVVF</sequence>
<dbReference type="AlphaFoldDB" id="A0A3B0QQ40"/>
<gene>
    <name evidence="1" type="ORF">MNBD_DELTA01-2121</name>
</gene>
<evidence type="ECO:0000313" key="1">
    <source>
        <dbReference type="EMBL" id="VAV83610.1"/>
    </source>
</evidence>